<keyword evidence="3" id="KW-1185">Reference proteome</keyword>
<dbReference type="CDD" id="cd00170">
    <property type="entry name" value="SEC14"/>
    <property type="match status" value="1"/>
</dbReference>
<dbReference type="PANTHER" id="PTHR10174">
    <property type="entry name" value="ALPHA-TOCOPHEROL TRANSFER PROTEIN-RELATED"/>
    <property type="match status" value="1"/>
</dbReference>
<comment type="caution">
    <text evidence="2">The sequence shown here is derived from an EMBL/GenBank/DDBJ whole genome shotgun (WGS) entry which is preliminary data.</text>
</comment>
<dbReference type="Gene3D" id="3.40.525.10">
    <property type="entry name" value="CRAL-TRIO lipid binding domain"/>
    <property type="match status" value="1"/>
</dbReference>
<dbReference type="InterPro" id="IPR001251">
    <property type="entry name" value="CRAL-TRIO_dom"/>
</dbReference>
<proteinExistence type="predicted"/>
<dbReference type="GO" id="GO:1902936">
    <property type="term" value="F:phosphatidylinositol bisphosphate binding"/>
    <property type="evidence" value="ECO:0007669"/>
    <property type="project" value="TreeGrafter"/>
</dbReference>
<feature type="domain" description="CRAL-TRIO" evidence="1">
    <location>
        <begin position="126"/>
        <end position="246"/>
    </location>
</feature>
<dbReference type="PROSITE" id="PS50191">
    <property type="entry name" value="CRAL_TRIO"/>
    <property type="match status" value="1"/>
</dbReference>
<evidence type="ECO:0000313" key="3">
    <source>
        <dbReference type="Proteomes" id="UP001329430"/>
    </source>
</evidence>
<organism evidence="2 3">
    <name type="scientific">Pyrocoelia pectoralis</name>
    <dbReference type="NCBI Taxonomy" id="417401"/>
    <lineage>
        <taxon>Eukaryota</taxon>
        <taxon>Metazoa</taxon>
        <taxon>Ecdysozoa</taxon>
        <taxon>Arthropoda</taxon>
        <taxon>Hexapoda</taxon>
        <taxon>Insecta</taxon>
        <taxon>Pterygota</taxon>
        <taxon>Neoptera</taxon>
        <taxon>Endopterygota</taxon>
        <taxon>Coleoptera</taxon>
        <taxon>Polyphaga</taxon>
        <taxon>Elateriformia</taxon>
        <taxon>Elateroidea</taxon>
        <taxon>Lampyridae</taxon>
        <taxon>Lampyrinae</taxon>
        <taxon>Pyrocoelia</taxon>
    </lineage>
</organism>
<gene>
    <name evidence="2" type="ORF">RI129_007611</name>
</gene>
<name>A0AAN7VDX2_9COLE</name>
<dbReference type="PANTHER" id="PTHR10174:SF213">
    <property type="entry name" value="CRAL-TRIO DOMAIN-CONTAINING PROTEIN"/>
    <property type="match status" value="1"/>
</dbReference>
<dbReference type="Proteomes" id="UP001329430">
    <property type="component" value="Chromosome 5"/>
</dbReference>
<reference evidence="2 3" key="1">
    <citation type="journal article" date="2024" name="Insects">
        <title>An Improved Chromosome-Level Genome Assembly of the Firefly Pyrocoelia pectoralis.</title>
        <authorList>
            <person name="Fu X."/>
            <person name="Meyer-Rochow V.B."/>
            <person name="Ballantyne L."/>
            <person name="Zhu X."/>
        </authorList>
    </citation>
    <scope>NUCLEOTIDE SEQUENCE [LARGE SCALE GENOMIC DNA]</scope>
    <source>
        <strain evidence="2">XCY_ONT2</strain>
    </source>
</reference>
<dbReference type="AlphaFoldDB" id="A0AAN7VDX2"/>
<accession>A0AAN7VDX2</accession>
<evidence type="ECO:0000259" key="1">
    <source>
        <dbReference type="PROSITE" id="PS50191"/>
    </source>
</evidence>
<dbReference type="Pfam" id="PF00650">
    <property type="entry name" value="CRAL_TRIO"/>
    <property type="match status" value="1"/>
</dbReference>
<dbReference type="SUPFAM" id="SSF52087">
    <property type="entry name" value="CRAL/TRIO domain"/>
    <property type="match status" value="1"/>
</dbReference>
<evidence type="ECO:0000313" key="2">
    <source>
        <dbReference type="EMBL" id="KAK5643766.1"/>
    </source>
</evidence>
<protein>
    <recommendedName>
        <fullName evidence="1">CRAL-TRIO domain-containing protein</fullName>
    </recommendedName>
</protein>
<dbReference type="InterPro" id="IPR036865">
    <property type="entry name" value="CRAL-TRIO_dom_sf"/>
</dbReference>
<dbReference type="GO" id="GO:0016020">
    <property type="term" value="C:membrane"/>
    <property type="evidence" value="ECO:0007669"/>
    <property type="project" value="TreeGrafter"/>
</dbReference>
<dbReference type="EMBL" id="JAVRBK010000005">
    <property type="protein sequence ID" value="KAK5643766.1"/>
    <property type="molecule type" value="Genomic_DNA"/>
</dbReference>
<sequence>MGTQFGFTVSELIKSNRVTKESVSVIKTWQNEKYDETLPDDQIALFLIACKGDQELAKRAIETHISVKSVTPELFTGWNVNNENIKKILSVINLAVIPKQYLNSVIVIASFKDTDYLNFDFCSFCQLCLMTAEAILIDNPPEDIIIILDPRGVTFGHLMAIEMKVLKAFLEYAQDGIPLRIKAIHVLNSNYLVYAGYKMFQLFVNADEPVVINFHQEGESMEAFHELHVPKEYLPSDYDGDLDSSQEYHEQNVERLSLMQFHLSAIQKQFSCRHTNTNGEGYCDVD</sequence>